<dbReference type="AlphaFoldDB" id="A0A6N9TN73"/>
<protein>
    <recommendedName>
        <fullName evidence="2">ATP-grasp domain-containing protein</fullName>
    </recommendedName>
</protein>
<evidence type="ECO:0000313" key="3">
    <source>
        <dbReference type="EMBL" id="NDY42498.1"/>
    </source>
</evidence>
<sequence>MRGLRRGLGCPRHCGWFKYPSFLDILALRTWRSLPSHPPRGLPPRPSPLSDAPPETGIRIVRDNRTFRELYPDLRAGDVVVGLLNLKPTEESLFLDLSERGVRLFPPALAQHLSRSKCLQAMVLGRWMVPDTFVARDRHDLVRQLNRYGARGHGAVVTKQNRFNCGLGIHRWESLEAVYNQACFGSLAYPFVVQPFLEGARDIRVVILGDYVEAYWRENPNSFRNNLFFGGRSGHHRLTPEQEALCRDAMARGRFPYAHVDLLVAPDGTAYLSEINLRGGLKGARIDHRAYQEKIEELNAAFLREVTGEAPPAEPRT</sequence>
<dbReference type="GO" id="GO:0005737">
    <property type="term" value="C:cytoplasm"/>
    <property type="evidence" value="ECO:0007669"/>
    <property type="project" value="TreeGrafter"/>
</dbReference>
<reference evidence="3 4" key="1">
    <citation type="submission" date="2020-02" db="EMBL/GenBank/DDBJ databases">
        <title>Comparative genomics of sulfur disproportionating microorganisms.</title>
        <authorList>
            <person name="Ward L.M."/>
            <person name="Bertran E."/>
            <person name="Johnston D.T."/>
        </authorList>
    </citation>
    <scope>NUCLEOTIDE SEQUENCE [LARGE SCALE GENOMIC DNA]</scope>
    <source>
        <strain evidence="3 4">DSM 100025</strain>
    </source>
</reference>
<evidence type="ECO:0000259" key="2">
    <source>
        <dbReference type="PROSITE" id="PS50975"/>
    </source>
</evidence>
<evidence type="ECO:0000313" key="4">
    <source>
        <dbReference type="Proteomes" id="UP000469346"/>
    </source>
</evidence>
<proteinExistence type="predicted"/>
<dbReference type="Proteomes" id="UP000469346">
    <property type="component" value="Unassembled WGS sequence"/>
</dbReference>
<dbReference type="PROSITE" id="PS50975">
    <property type="entry name" value="ATP_GRASP"/>
    <property type="match status" value="1"/>
</dbReference>
<dbReference type="GO" id="GO:0018169">
    <property type="term" value="F:ribosomal S6-glutamic acid ligase activity"/>
    <property type="evidence" value="ECO:0007669"/>
    <property type="project" value="TreeGrafter"/>
</dbReference>
<dbReference type="GO" id="GO:0005524">
    <property type="term" value="F:ATP binding"/>
    <property type="evidence" value="ECO:0007669"/>
    <property type="project" value="UniProtKB-UniRule"/>
</dbReference>
<dbReference type="InterPro" id="IPR013651">
    <property type="entry name" value="ATP-grasp_RimK-type"/>
</dbReference>
<feature type="domain" description="ATP-grasp" evidence="2">
    <location>
        <begin position="119"/>
        <end position="304"/>
    </location>
</feature>
<dbReference type="GO" id="GO:0009432">
    <property type="term" value="P:SOS response"/>
    <property type="evidence" value="ECO:0007669"/>
    <property type="project" value="TreeGrafter"/>
</dbReference>
<dbReference type="SUPFAM" id="SSF56059">
    <property type="entry name" value="Glutathione synthetase ATP-binding domain-like"/>
    <property type="match status" value="1"/>
</dbReference>
<dbReference type="InterPro" id="IPR011761">
    <property type="entry name" value="ATP-grasp"/>
</dbReference>
<dbReference type="PANTHER" id="PTHR21621">
    <property type="entry name" value="RIBOSOMAL PROTEIN S6 MODIFICATION PROTEIN"/>
    <property type="match status" value="1"/>
</dbReference>
<keyword evidence="1" id="KW-0067">ATP-binding</keyword>
<dbReference type="PANTHER" id="PTHR21621:SF0">
    <property type="entry name" value="BETA-CITRYLGLUTAMATE SYNTHASE B-RELATED"/>
    <property type="match status" value="1"/>
</dbReference>
<dbReference type="EMBL" id="JAAGRR010000061">
    <property type="protein sequence ID" value="NDY42498.1"/>
    <property type="molecule type" value="Genomic_DNA"/>
</dbReference>
<keyword evidence="1" id="KW-0547">Nucleotide-binding</keyword>
<dbReference type="GO" id="GO:0046872">
    <property type="term" value="F:metal ion binding"/>
    <property type="evidence" value="ECO:0007669"/>
    <property type="project" value="InterPro"/>
</dbReference>
<comment type="caution">
    <text evidence="3">The sequence shown here is derived from an EMBL/GenBank/DDBJ whole genome shotgun (WGS) entry which is preliminary data.</text>
</comment>
<gene>
    <name evidence="3" type="ORF">G3N55_06535</name>
</gene>
<dbReference type="Pfam" id="PF08443">
    <property type="entry name" value="RimK"/>
    <property type="match status" value="1"/>
</dbReference>
<name>A0A6N9TN73_DISTH</name>
<keyword evidence="4" id="KW-1185">Reference proteome</keyword>
<accession>A0A6N9TN73</accession>
<organism evidence="3 4">
    <name type="scientific">Dissulfurirhabdus thermomarina</name>
    <dbReference type="NCBI Taxonomy" id="1765737"/>
    <lineage>
        <taxon>Bacteria</taxon>
        <taxon>Deltaproteobacteria</taxon>
        <taxon>Dissulfurirhabdaceae</taxon>
        <taxon>Dissulfurirhabdus</taxon>
    </lineage>
</organism>
<evidence type="ECO:0000256" key="1">
    <source>
        <dbReference type="PROSITE-ProRule" id="PRU00409"/>
    </source>
</evidence>
<dbReference type="Gene3D" id="3.30.470.20">
    <property type="entry name" value="ATP-grasp fold, B domain"/>
    <property type="match status" value="1"/>
</dbReference>